<feature type="domain" description="Tyr recombinase" evidence="5">
    <location>
        <begin position="201"/>
        <end position="396"/>
    </location>
</feature>
<protein>
    <submittedName>
        <fullName evidence="6">Phage integrase</fullName>
    </submittedName>
</protein>
<dbReference type="KEGG" id="ali:AZOLI_2071"/>
<dbReference type="Pfam" id="PF13356">
    <property type="entry name" value="Arm-DNA-bind_3"/>
    <property type="match status" value="1"/>
</dbReference>
<dbReference type="Gene3D" id="3.30.160.390">
    <property type="entry name" value="Integrase, DNA-binding domain"/>
    <property type="match status" value="1"/>
</dbReference>
<dbReference type="InterPro" id="IPR038488">
    <property type="entry name" value="Integrase_DNA-bd_sf"/>
</dbReference>
<dbReference type="Gene3D" id="1.10.443.10">
    <property type="entry name" value="Intergrase catalytic core"/>
    <property type="match status" value="1"/>
</dbReference>
<accession>G7Z8K8</accession>
<dbReference type="HOGENOM" id="CLU_027562_0_4_5"/>
<dbReference type="InterPro" id="IPR002104">
    <property type="entry name" value="Integrase_catalytic"/>
</dbReference>
<dbReference type="GO" id="GO:0015074">
    <property type="term" value="P:DNA integration"/>
    <property type="evidence" value="ECO:0007669"/>
    <property type="project" value="UniProtKB-KW"/>
</dbReference>
<keyword evidence="2" id="KW-0229">DNA integration</keyword>
<dbReference type="InterPro" id="IPR011010">
    <property type="entry name" value="DNA_brk_join_enz"/>
</dbReference>
<evidence type="ECO:0000313" key="6">
    <source>
        <dbReference type="EMBL" id="CBS87308.1"/>
    </source>
</evidence>
<evidence type="ECO:0000256" key="2">
    <source>
        <dbReference type="ARBA" id="ARBA00022908"/>
    </source>
</evidence>
<dbReference type="PANTHER" id="PTHR30629:SF2">
    <property type="entry name" value="PROPHAGE INTEGRASE INTS-RELATED"/>
    <property type="match status" value="1"/>
</dbReference>
<organism evidence="6 7">
    <name type="scientific">Azospirillum lipoferum (strain 4B)</name>
    <dbReference type="NCBI Taxonomy" id="862719"/>
    <lineage>
        <taxon>Bacteria</taxon>
        <taxon>Pseudomonadati</taxon>
        <taxon>Pseudomonadota</taxon>
        <taxon>Alphaproteobacteria</taxon>
        <taxon>Rhodospirillales</taxon>
        <taxon>Azospirillaceae</taxon>
        <taxon>Azospirillum</taxon>
    </lineage>
</organism>
<dbReference type="Proteomes" id="UP000005667">
    <property type="component" value="Chromosome"/>
</dbReference>
<evidence type="ECO:0000256" key="1">
    <source>
        <dbReference type="ARBA" id="ARBA00008857"/>
    </source>
</evidence>
<dbReference type="InterPro" id="IPR050808">
    <property type="entry name" value="Phage_Integrase"/>
</dbReference>
<dbReference type="InterPro" id="IPR010998">
    <property type="entry name" value="Integrase_recombinase_N"/>
</dbReference>
<dbReference type="Pfam" id="PF00589">
    <property type="entry name" value="Phage_integrase"/>
    <property type="match status" value="1"/>
</dbReference>
<keyword evidence="7" id="KW-1185">Reference proteome</keyword>
<evidence type="ECO:0000313" key="7">
    <source>
        <dbReference type="Proteomes" id="UP000005667"/>
    </source>
</evidence>
<sequence>MATRLTKRTVDAAQPGTGDTFIWDKDIKGFGLKVTASGGKVYVLQYRNREGQSRRYTIGKHGSPWTPELARNEAERLLRRVAEGEDPQTEKKAARTPDATLTVAAVFETFMQRHVSLTRVETEYRGAFKNEVLPYWGSRVIDRVERRDIIAMLDRIVDRGVPMRANRVFAYVRKFFNWCVSRDLIAASPCTGVRPPMPERDRDRVLSDDEVRVLRLAAETLDWPFGPFVILLLLTAQRLNEVAGMRWSELDLDAALWTLPAERAKNGQAHHVPLSPAAVDLIRSLPRLAHSDFVFTTTGATPISGFSRAKRRLDAAMLSVLRKEAEERGENPDAVVTLPEWRFHDIRRTATTGMAQMGIAPHVADRVLNHVQGTIRGVAAVYNRHTYLTERRQALELWAERLITIKVQGAKQADRA</sequence>
<dbReference type="RefSeq" id="WP_014248300.1">
    <property type="nucleotide sequence ID" value="NC_016622.1"/>
</dbReference>
<dbReference type="Pfam" id="PF22022">
    <property type="entry name" value="Phage_int_M"/>
    <property type="match status" value="1"/>
</dbReference>
<dbReference type="SUPFAM" id="SSF56349">
    <property type="entry name" value="DNA breaking-rejoining enzymes"/>
    <property type="match status" value="1"/>
</dbReference>
<keyword evidence="4" id="KW-0233">DNA recombination</keyword>
<evidence type="ECO:0000256" key="4">
    <source>
        <dbReference type="ARBA" id="ARBA00023172"/>
    </source>
</evidence>
<gene>
    <name evidence="6" type="ordered locus">AZOLI_2071</name>
</gene>
<dbReference type="OrthoDB" id="7298605at2"/>
<comment type="similarity">
    <text evidence="1">Belongs to the 'phage' integrase family.</text>
</comment>
<proteinExistence type="inferred from homology"/>
<dbReference type="InterPro" id="IPR053876">
    <property type="entry name" value="Phage_int_M"/>
</dbReference>
<name>G7Z8K8_AZOL4</name>
<dbReference type="Gene3D" id="1.10.150.130">
    <property type="match status" value="1"/>
</dbReference>
<keyword evidence="3" id="KW-0238">DNA-binding</keyword>
<dbReference type="InterPro" id="IPR025166">
    <property type="entry name" value="Integrase_DNA_bind_dom"/>
</dbReference>
<evidence type="ECO:0000259" key="5">
    <source>
        <dbReference type="PROSITE" id="PS51898"/>
    </source>
</evidence>
<dbReference type="AlphaFoldDB" id="G7Z8K8"/>
<dbReference type="InterPro" id="IPR013762">
    <property type="entry name" value="Integrase-like_cat_sf"/>
</dbReference>
<reference evidence="7" key="1">
    <citation type="journal article" date="2011" name="PLoS Genet.">
        <title>Azospirillum genomes reveal transition of bacteria from aquatic to terrestrial environments.</title>
        <authorList>
            <person name="Wisniewski-Dye F."/>
            <person name="Borziak K."/>
            <person name="Khalsa-Moyers G."/>
            <person name="Alexandre G."/>
            <person name="Sukharnikov L.O."/>
            <person name="Wuichet K."/>
            <person name="Hurst G.B."/>
            <person name="McDonald W.H."/>
            <person name="Robertson J.S."/>
            <person name="Barbe V."/>
            <person name="Calteau A."/>
            <person name="Rouy Z."/>
            <person name="Mangenot S."/>
            <person name="Prigent-Combaret C."/>
            <person name="Normand P."/>
            <person name="Boyer M."/>
            <person name="Siguier P."/>
            <person name="Dessaux Y."/>
            <person name="Elmerich C."/>
            <person name="Condemine G."/>
            <person name="Krishnen G."/>
            <person name="Kennedy I."/>
            <person name="Paterson A.H."/>
            <person name="Gonzalez V."/>
            <person name="Mavingui P."/>
            <person name="Zhulin I.B."/>
        </authorList>
    </citation>
    <scope>NUCLEOTIDE SEQUENCE [LARGE SCALE GENOMIC DNA]</scope>
    <source>
        <strain evidence="7">4B</strain>
    </source>
</reference>
<evidence type="ECO:0000256" key="3">
    <source>
        <dbReference type="ARBA" id="ARBA00023125"/>
    </source>
</evidence>
<dbReference type="EMBL" id="FQ311868">
    <property type="protein sequence ID" value="CBS87308.1"/>
    <property type="molecule type" value="Genomic_DNA"/>
</dbReference>
<dbReference type="PROSITE" id="PS51898">
    <property type="entry name" value="TYR_RECOMBINASE"/>
    <property type="match status" value="1"/>
</dbReference>
<dbReference type="GO" id="GO:0003677">
    <property type="term" value="F:DNA binding"/>
    <property type="evidence" value="ECO:0007669"/>
    <property type="project" value="UniProtKB-KW"/>
</dbReference>
<dbReference type="STRING" id="862719.AZOLI_2071"/>
<dbReference type="GO" id="GO:0006310">
    <property type="term" value="P:DNA recombination"/>
    <property type="evidence" value="ECO:0007669"/>
    <property type="project" value="UniProtKB-KW"/>
</dbReference>
<dbReference type="PANTHER" id="PTHR30629">
    <property type="entry name" value="PROPHAGE INTEGRASE"/>
    <property type="match status" value="1"/>
</dbReference>
<dbReference type="CDD" id="cd00801">
    <property type="entry name" value="INT_P4_C"/>
    <property type="match status" value="1"/>
</dbReference>